<evidence type="ECO:0000313" key="1">
    <source>
        <dbReference type="Proteomes" id="UP000887576"/>
    </source>
</evidence>
<proteinExistence type="predicted"/>
<name>A0AC34QXF9_9BILA</name>
<sequence>MWNFGKFYDITVYQEIYLKSSRSNKGRKLVCDSLNGKYWKYTCDECKSGETVAVYSPNHKILLGYKYNEHTCGKVKRPENVIKKMEKKPFVPKTTSSELLPVTDDLWILPCNENNVAKHYFYIISSENNKYASKFILEEKKSGDLVYICEKCQLNGQTVYATINITAGHILVDAANNHIVDCFEVNLKKALKIESGILTNY</sequence>
<organism evidence="1 2">
    <name type="scientific">Panagrolaimus sp. JU765</name>
    <dbReference type="NCBI Taxonomy" id="591449"/>
    <lineage>
        <taxon>Eukaryota</taxon>
        <taxon>Metazoa</taxon>
        <taxon>Ecdysozoa</taxon>
        <taxon>Nematoda</taxon>
        <taxon>Chromadorea</taxon>
        <taxon>Rhabditida</taxon>
        <taxon>Tylenchina</taxon>
        <taxon>Panagrolaimomorpha</taxon>
        <taxon>Panagrolaimoidea</taxon>
        <taxon>Panagrolaimidae</taxon>
        <taxon>Panagrolaimus</taxon>
    </lineage>
</organism>
<accession>A0AC34QXF9</accession>
<evidence type="ECO:0000313" key="2">
    <source>
        <dbReference type="WBParaSite" id="JU765_v2.g20184.t1"/>
    </source>
</evidence>
<protein>
    <submittedName>
        <fullName evidence="2">Uncharacterized protein</fullName>
    </submittedName>
</protein>
<reference evidence="2" key="1">
    <citation type="submission" date="2022-11" db="UniProtKB">
        <authorList>
            <consortium name="WormBaseParasite"/>
        </authorList>
    </citation>
    <scope>IDENTIFICATION</scope>
</reference>
<dbReference type="Proteomes" id="UP000887576">
    <property type="component" value="Unplaced"/>
</dbReference>
<dbReference type="WBParaSite" id="JU765_v2.g20184.t1">
    <property type="protein sequence ID" value="JU765_v2.g20184.t1"/>
    <property type="gene ID" value="JU765_v2.g20184"/>
</dbReference>